<dbReference type="Proteomes" id="UP000298127">
    <property type="component" value="Unassembled WGS sequence"/>
</dbReference>
<dbReference type="GO" id="GO:0043953">
    <property type="term" value="P:protein transport by the Tat complex"/>
    <property type="evidence" value="ECO:0007669"/>
    <property type="project" value="UniProtKB-UniRule"/>
</dbReference>
<comment type="caution">
    <text evidence="11">The sequence shown here is derived from an EMBL/GenBank/DDBJ whole genome shotgun (WGS) entry which is preliminary data.</text>
</comment>
<reference evidence="11 12" key="1">
    <citation type="journal article" date="2018" name="J. Microbiol.">
        <title>Leifsonia flava sp. nov., a novel actinobacterium isolated from the rhizosphere of Aquilegia viridiflora.</title>
        <authorList>
            <person name="Cai Y."/>
            <person name="Tao W.Z."/>
            <person name="Ma Y.J."/>
            <person name="Cheng J."/>
            <person name="Zhang M.Y."/>
            <person name="Zhang Y.X."/>
        </authorList>
    </citation>
    <scope>NUCLEOTIDE SEQUENCE [LARGE SCALE GENOMIC DNA]</scope>
    <source>
        <strain evidence="11 12">SYP-B2174</strain>
    </source>
</reference>
<keyword evidence="3 9" id="KW-1003">Cell membrane</keyword>
<evidence type="ECO:0000256" key="7">
    <source>
        <dbReference type="ARBA" id="ARBA00023010"/>
    </source>
</evidence>
<keyword evidence="12" id="KW-1185">Reference proteome</keyword>
<evidence type="ECO:0000256" key="2">
    <source>
        <dbReference type="ARBA" id="ARBA00022448"/>
    </source>
</evidence>
<dbReference type="AlphaFoldDB" id="A0A4Y9R978"/>
<comment type="subcellular location">
    <subcellularLocation>
        <location evidence="1 9">Cell membrane</location>
        <topology evidence="1 9">Single-pass membrane protein</topology>
    </subcellularLocation>
</comment>
<protein>
    <recommendedName>
        <fullName evidence="9">Sec-independent protein translocase protein TatA</fullName>
    </recommendedName>
</protein>
<keyword evidence="6 9" id="KW-1133">Transmembrane helix</keyword>
<keyword evidence="7 9" id="KW-0811">Translocation</keyword>
<dbReference type="InterPro" id="IPR003369">
    <property type="entry name" value="TatA/B/E"/>
</dbReference>
<sequence length="63" mass="6798">MLANLNGWHAVLILVVVLLLFGAPKIPALARSLGQSMRIFKKEIRTTDDEPESSAAGTLPTQP</sequence>
<keyword evidence="4 9" id="KW-0812">Transmembrane</keyword>
<evidence type="ECO:0000256" key="5">
    <source>
        <dbReference type="ARBA" id="ARBA00022927"/>
    </source>
</evidence>
<comment type="similarity">
    <text evidence="9">Belongs to the TatA/E family.</text>
</comment>
<dbReference type="Pfam" id="PF02416">
    <property type="entry name" value="TatA_B_E"/>
    <property type="match status" value="1"/>
</dbReference>
<evidence type="ECO:0000313" key="11">
    <source>
        <dbReference type="EMBL" id="TFV99926.1"/>
    </source>
</evidence>
<dbReference type="Gene3D" id="1.20.5.3310">
    <property type="match status" value="1"/>
</dbReference>
<keyword evidence="8 9" id="KW-0472">Membrane</keyword>
<evidence type="ECO:0000313" key="12">
    <source>
        <dbReference type="Proteomes" id="UP000298127"/>
    </source>
</evidence>
<feature type="region of interest" description="Disordered" evidence="10">
    <location>
        <begin position="44"/>
        <end position="63"/>
    </location>
</feature>
<dbReference type="PANTHER" id="PTHR42982">
    <property type="entry name" value="SEC-INDEPENDENT PROTEIN TRANSLOCASE PROTEIN TATA"/>
    <property type="match status" value="1"/>
</dbReference>
<dbReference type="PANTHER" id="PTHR42982:SF8">
    <property type="entry name" value="SEC-INDEPENDENT PROTEIN TRANSLOCASE PROTEIN TATA"/>
    <property type="match status" value="1"/>
</dbReference>
<name>A0A4Y9R978_9MICO</name>
<evidence type="ECO:0000256" key="10">
    <source>
        <dbReference type="SAM" id="MobiDB-lite"/>
    </source>
</evidence>
<evidence type="ECO:0000256" key="9">
    <source>
        <dbReference type="HAMAP-Rule" id="MF_00236"/>
    </source>
</evidence>
<dbReference type="GO" id="GO:0008320">
    <property type="term" value="F:protein transmembrane transporter activity"/>
    <property type="evidence" value="ECO:0007669"/>
    <property type="project" value="UniProtKB-UniRule"/>
</dbReference>
<dbReference type="GO" id="GO:0033281">
    <property type="term" value="C:TAT protein transport complex"/>
    <property type="evidence" value="ECO:0007669"/>
    <property type="project" value="UniProtKB-UniRule"/>
</dbReference>
<keyword evidence="5 9" id="KW-0653">Protein transport</keyword>
<evidence type="ECO:0000256" key="8">
    <source>
        <dbReference type="ARBA" id="ARBA00023136"/>
    </source>
</evidence>
<dbReference type="InterPro" id="IPR006312">
    <property type="entry name" value="TatA/E"/>
</dbReference>
<dbReference type="HAMAP" id="MF_00236">
    <property type="entry name" value="TatA_E"/>
    <property type="match status" value="1"/>
</dbReference>
<dbReference type="RefSeq" id="WP_135118823.1">
    <property type="nucleotide sequence ID" value="NZ_SPQZ01000001.1"/>
</dbReference>
<comment type="function">
    <text evidence="9">Part of the twin-arginine translocation (Tat) system that transports large folded proteins containing a characteristic twin-arginine motif in their signal peptide across membranes. TatA could form the protein-conducting channel of the Tat system.</text>
</comment>
<dbReference type="EMBL" id="SPQZ01000001">
    <property type="protein sequence ID" value="TFV99926.1"/>
    <property type="molecule type" value="Genomic_DNA"/>
</dbReference>
<evidence type="ECO:0000256" key="3">
    <source>
        <dbReference type="ARBA" id="ARBA00022475"/>
    </source>
</evidence>
<comment type="subunit">
    <text evidence="9">The Tat system comprises two distinct complexes: a TatABC complex, containing multiple copies of TatA, TatB and TatC subunits, and a separate TatA complex, containing only TatA subunits. Substrates initially bind to the TatABC complex, which probably triggers association of the separate TatA complex to form the active translocon.</text>
</comment>
<evidence type="ECO:0000256" key="6">
    <source>
        <dbReference type="ARBA" id="ARBA00022989"/>
    </source>
</evidence>
<proteinExistence type="inferred from homology"/>
<dbReference type="NCBIfam" id="TIGR01411">
    <property type="entry name" value="tatAE"/>
    <property type="match status" value="1"/>
</dbReference>
<keyword evidence="2 9" id="KW-0813">Transport</keyword>
<evidence type="ECO:0000256" key="1">
    <source>
        <dbReference type="ARBA" id="ARBA00004162"/>
    </source>
</evidence>
<accession>A0A4Y9R978</accession>
<evidence type="ECO:0000256" key="4">
    <source>
        <dbReference type="ARBA" id="ARBA00022692"/>
    </source>
</evidence>
<organism evidence="11 12">
    <name type="scientific">Orlajensenia leifsoniae</name>
    <dbReference type="NCBI Taxonomy" id="2561933"/>
    <lineage>
        <taxon>Bacteria</taxon>
        <taxon>Bacillati</taxon>
        <taxon>Actinomycetota</taxon>
        <taxon>Actinomycetes</taxon>
        <taxon>Micrococcales</taxon>
        <taxon>Microbacteriaceae</taxon>
        <taxon>Orlajensenia</taxon>
    </lineage>
</organism>
<gene>
    <name evidence="9 11" type="primary">tatA</name>
    <name evidence="11" type="ORF">E4M00_01625</name>
</gene>